<evidence type="ECO:0000313" key="3">
    <source>
        <dbReference type="Proteomes" id="UP000618319"/>
    </source>
</evidence>
<dbReference type="InterPro" id="IPR038770">
    <property type="entry name" value="Na+/solute_symporter_sf"/>
</dbReference>
<organism evidence="2 3">
    <name type="scientific">Sphingobacterium pedocola</name>
    <dbReference type="NCBI Taxonomy" id="2082722"/>
    <lineage>
        <taxon>Bacteria</taxon>
        <taxon>Pseudomonadati</taxon>
        <taxon>Bacteroidota</taxon>
        <taxon>Sphingobacteriia</taxon>
        <taxon>Sphingobacteriales</taxon>
        <taxon>Sphingobacteriaceae</taxon>
        <taxon>Sphingobacterium</taxon>
    </lineage>
</organism>
<keyword evidence="1" id="KW-1133">Transmembrane helix</keyword>
<feature type="transmembrane region" description="Helical" evidence="1">
    <location>
        <begin position="291"/>
        <end position="313"/>
    </location>
</feature>
<dbReference type="RefSeq" id="WP_196940566.1">
    <property type="nucleotide sequence ID" value="NZ_MU158691.1"/>
</dbReference>
<sequence length="325" mass="36606">MKLKFDSFLLALLIAIGLAYFFPQAVLFQDGKFIEAVTTVGVSLIFFFYGLKLSITDIKYGLKNWKLHVVVQLTTFMLFPLLVLPFKSFVANAVQENFWLSFFFLAALPSTVSSSVVMVSIAKGNVPAAIFNASVSGLIGVIVTPLWMSLFLDFHTENVFGDVYWGLIREIIIPVILGLLLQRYLGGWASKYSIRLAQFDKTVILLIVYSSFADSFSSGVFRTISTSYLVYVFIGVSVLFALIYGILYVLTKYVLKFSVVDQITAIFCGSKKSLTHGSVFGKFLFLNNPSAGLYFLPLMIYHAFQIFLVTIIARRYHRRKEEESQ</sequence>
<comment type="caution">
    <text evidence="2">The sequence shown here is derived from an EMBL/GenBank/DDBJ whole genome shotgun (WGS) entry which is preliminary data.</text>
</comment>
<name>A0ABR9T5X9_9SPHI</name>
<gene>
    <name evidence="2" type="ORF">C4F40_08415</name>
</gene>
<dbReference type="Pfam" id="PF13593">
    <property type="entry name" value="SBF_like"/>
    <property type="match status" value="1"/>
</dbReference>
<dbReference type="PIRSF" id="PIRSF026166">
    <property type="entry name" value="UCP026166"/>
    <property type="match status" value="1"/>
</dbReference>
<dbReference type="EMBL" id="PSKQ01000018">
    <property type="protein sequence ID" value="MBE8720746.1"/>
    <property type="molecule type" value="Genomic_DNA"/>
</dbReference>
<evidence type="ECO:0008006" key="4">
    <source>
        <dbReference type="Google" id="ProtNLM"/>
    </source>
</evidence>
<evidence type="ECO:0000256" key="1">
    <source>
        <dbReference type="SAM" id="Phobius"/>
    </source>
</evidence>
<feature type="transmembrane region" description="Helical" evidence="1">
    <location>
        <begin position="33"/>
        <end position="55"/>
    </location>
</feature>
<keyword evidence="3" id="KW-1185">Reference proteome</keyword>
<feature type="transmembrane region" description="Helical" evidence="1">
    <location>
        <begin position="163"/>
        <end position="181"/>
    </location>
</feature>
<dbReference type="InterPro" id="IPR016833">
    <property type="entry name" value="Put_Na-Bile_cotransptr"/>
</dbReference>
<keyword evidence="1" id="KW-0812">Transmembrane</keyword>
<feature type="transmembrane region" description="Helical" evidence="1">
    <location>
        <begin position="67"/>
        <end position="86"/>
    </location>
</feature>
<proteinExistence type="predicted"/>
<evidence type="ECO:0000313" key="2">
    <source>
        <dbReference type="EMBL" id="MBE8720746.1"/>
    </source>
</evidence>
<feature type="transmembrane region" description="Helical" evidence="1">
    <location>
        <begin position="129"/>
        <end position="151"/>
    </location>
</feature>
<feature type="transmembrane region" description="Helical" evidence="1">
    <location>
        <begin position="98"/>
        <end position="122"/>
    </location>
</feature>
<accession>A0ABR9T5X9</accession>
<keyword evidence="1" id="KW-0472">Membrane</keyword>
<feature type="transmembrane region" description="Helical" evidence="1">
    <location>
        <begin position="228"/>
        <end position="251"/>
    </location>
</feature>
<reference evidence="2 3" key="1">
    <citation type="submission" date="2018-02" db="EMBL/GenBank/DDBJ databases">
        <title>Sphingobacterium KA21.</title>
        <authorList>
            <person name="Vasarhelyi B.M."/>
            <person name="Deshmukh S."/>
            <person name="Balint B."/>
            <person name="Kukolya J."/>
        </authorList>
    </citation>
    <scope>NUCLEOTIDE SEQUENCE [LARGE SCALE GENOMIC DNA]</scope>
    <source>
        <strain evidence="2 3">Ka21</strain>
    </source>
</reference>
<protein>
    <recommendedName>
        <fullName evidence="4">Bile acid:sodium symporter</fullName>
    </recommendedName>
</protein>
<dbReference type="Proteomes" id="UP000618319">
    <property type="component" value="Unassembled WGS sequence"/>
</dbReference>
<dbReference type="PANTHER" id="PTHR18640">
    <property type="entry name" value="SOLUTE CARRIER FAMILY 10 MEMBER 7"/>
    <property type="match status" value="1"/>
</dbReference>
<dbReference type="Gene3D" id="1.20.1530.20">
    <property type="match status" value="1"/>
</dbReference>
<dbReference type="PANTHER" id="PTHR18640:SF5">
    <property type="entry name" value="SODIUM_BILE ACID COTRANSPORTER 7"/>
    <property type="match status" value="1"/>
</dbReference>